<proteinExistence type="predicted"/>
<keyword evidence="2" id="KW-1185">Reference proteome</keyword>
<dbReference type="EMBL" id="BROD01000001">
    <property type="protein sequence ID" value="GKX68899.1"/>
    <property type="molecule type" value="Genomic_DNA"/>
</dbReference>
<protein>
    <submittedName>
        <fullName evidence="1">Uncharacterized protein</fullName>
    </submittedName>
</protein>
<reference evidence="1" key="1">
    <citation type="journal article" date="2025" name="Int. J. Syst. Evol. Microbiol.">
        <title>Inconstantimicrobium mannanitabidum sp. nov., a novel member of the family Clostridiaceae isolated from anoxic soil under the treatment of reductive soil disinfestation.</title>
        <authorList>
            <person name="Ueki A."/>
            <person name="Tonouchi A."/>
            <person name="Honma S."/>
            <person name="Kaku N."/>
            <person name="Ueki K."/>
        </authorList>
    </citation>
    <scope>NUCLEOTIDE SEQUENCE</scope>
    <source>
        <strain evidence="1">TW13</strain>
    </source>
</reference>
<name>A0ACB5RII9_9CLOT</name>
<sequence>MSMKGYIRVGKIPSKVARLAGFTCNGDVFACPGVYKHIVKKHAKQLGRNIIENLTPTIKSIISSPDFIGQDPKKGCNSIELVKYVGVFMLLGLEVDPDEGYIYVASLYPITEGKICSRLYNGRFIAITSISKFKQVEKKLVTKECFQ</sequence>
<evidence type="ECO:0000313" key="1">
    <source>
        <dbReference type="EMBL" id="GKX68899.1"/>
    </source>
</evidence>
<comment type="caution">
    <text evidence="1">The sequence shown here is derived from an EMBL/GenBank/DDBJ whole genome shotgun (WGS) entry which is preliminary data.</text>
</comment>
<gene>
    <name evidence="1" type="ORF">rsdtw13_41570</name>
</gene>
<dbReference type="Proteomes" id="UP001058074">
    <property type="component" value="Unassembled WGS sequence"/>
</dbReference>
<evidence type="ECO:0000313" key="2">
    <source>
        <dbReference type="Proteomes" id="UP001058074"/>
    </source>
</evidence>
<accession>A0ACB5RII9</accession>
<organism evidence="1 2">
    <name type="scientific">Inconstantimicrobium mannanitabidum</name>
    <dbReference type="NCBI Taxonomy" id="1604901"/>
    <lineage>
        <taxon>Bacteria</taxon>
        <taxon>Bacillati</taxon>
        <taxon>Bacillota</taxon>
        <taxon>Clostridia</taxon>
        <taxon>Eubacteriales</taxon>
        <taxon>Clostridiaceae</taxon>
        <taxon>Inconstantimicrobium</taxon>
    </lineage>
</organism>